<feature type="compositionally biased region" description="Polar residues" evidence="5">
    <location>
        <begin position="124"/>
        <end position="144"/>
    </location>
</feature>
<dbReference type="Pfam" id="PF12755">
    <property type="entry name" value="Vac14_Fab1_bd"/>
    <property type="match status" value="1"/>
</dbReference>
<comment type="similarity">
    <text evidence="2">Belongs to the VAC14 family.</text>
</comment>
<feature type="domain" description="Stalled ribosome sensor GCN1-like HEAT repeats region" evidence="7">
    <location>
        <begin position="593"/>
        <end position="714"/>
    </location>
</feature>
<keyword evidence="3" id="KW-0677">Repeat</keyword>
<dbReference type="Gene3D" id="1.25.10.10">
    <property type="entry name" value="Leucine-rich Repeat Variant"/>
    <property type="match status" value="2"/>
</dbReference>
<comment type="caution">
    <text evidence="8">The sequence shown here is derived from an EMBL/GenBank/DDBJ whole genome shotgun (WGS) entry which is preliminary data.</text>
</comment>
<evidence type="ECO:0000256" key="2">
    <source>
        <dbReference type="ARBA" id="ARBA00010225"/>
    </source>
</evidence>
<gene>
    <name evidence="8" type="ORF">CTEN210_10037</name>
</gene>
<dbReference type="InterPro" id="IPR016024">
    <property type="entry name" value="ARM-type_fold"/>
</dbReference>
<organism evidence="8 9">
    <name type="scientific">Chaetoceros tenuissimus</name>
    <dbReference type="NCBI Taxonomy" id="426638"/>
    <lineage>
        <taxon>Eukaryota</taxon>
        <taxon>Sar</taxon>
        <taxon>Stramenopiles</taxon>
        <taxon>Ochrophyta</taxon>
        <taxon>Bacillariophyta</taxon>
        <taxon>Coscinodiscophyceae</taxon>
        <taxon>Chaetocerotophycidae</taxon>
        <taxon>Chaetocerotales</taxon>
        <taxon>Chaetocerotaceae</taxon>
        <taxon>Chaetoceros</taxon>
    </lineage>
</organism>
<keyword evidence="4" id="KW-0472">Membrane</keyword>
<dbReference type="Proteomes" id="UP001054902">
    <property type="component" value="Unassembled WGS sequence"/>
</dbReference>
<dbReference type="InterPro" id="IPR026825">
    <property type="entry name" value="Vac14"/>
</dbReference>
<protein>
    <recommendedName>
        <fullName evidence="10">Vacuolar protein 14 C-terminal Fig4-binding domain-containing protein</fullName>
    </recommendedName>
</protein>
<reference evidence="8 9" key="1">
    <citation type="journal article" date="2021" name="Sci. Rep.">
        <title>The genome of the diatom Chaetoceros tenuissimus carries an ancient integrated fragment of an extant virus.</title>
        <authorList>
            <person name="Hongo Y."/>
            <person name="Kimura K."/>
            <person name="Takaki Y."/>
            <person name="Yoshida Y."/>
            <person name="Baba S."/>
            <person name="Kobayashi G."/>
            <person name="Nagasaki K."/>
            <person name="Hano T."/>
            <person name="Tomaru Y."/>
        </authorList>
    </citation>
    <scope>NUCLEOTIDE SEQUENCE [LARGE SCALE GENOMIC DNA]</scope>
    <source>
        <strain evidence="8 9">NIES-3715</strain>
    </source>
</reference>
<dbReference type="GO" id="GO:0070772">
    <property type="term" value="C:PAS complex"/>
    <property type="evidence" value="ECO:0007669"/>
    <property type="project" value="InterPro"/>
</dbReference>
<evidence type="ECO:0000313" key="8">
    <source>
        <dbReference type="EMBL" id="GFH53560.1"/>
    </source>
</evidence>
<dbReference type="Pfam" id="PF23271">
    <property type="entry name" value="HEAT_GCN1"/>
    <property type="match status" value="1"/>
</dbReference>
<feature type="region of interest" description="Disordered" evidence="5">
    <location>
        <begin position="1022"/>
        <end position="1066"/>
    </location>
</feature>
<feature type="compositionally biased region" description="Basic and acidic residues" evidence="5">
    <location>
        <begin position="18"/>
        <end position="29"/>
    </location>
</feature>
<dbReference type="AlphaFoldDB" id="A0AAD3CZ33"/>
<dbReference type="Pfam" id="PF11916">
    <property type="entry name" value="Vac14_Fig4_bd"/>
    <property type="match status" value="1"/>
</dbReference>
<dbReference type="GO" id="GO:0006661">
    <property type="term" value="P:phosphatidylinositol biosynthetic process"/>
    <property type="evidence" value="ECO:0007669"/>
    <property type="project" value="InterPro"/>
</dbReference>
<comment type="subcellular location">
    <subcellularLocation>
        <location evidence="1">Endomembrane system</location>
    </subcellularLocation>
</comment>
<dbReference type="InterPro" id="IPR011989">
    <property type="entry name" value="ARM-like"/>
</dbReference>
<accession>A0AAD3CZ33</accession>
<name>A0AAD3CZ33_9STRA</name>
<proteinExistence type="inferred from homology"/>
<dbReference type="PANTHER" id="PTHR16023">
    <property type="entry name" value="TAX1 BINDING PROTEIN-RELATED"/>
    <property type="match status" value="1"/>
</dbReference>
<evidence type="ECO:0000259" key="7">
    <source>
        <dbReference type="Pfam" id="PF23271"/>
    </source>
</evidence>
<feature type="region of interest" description="Disordered" evidence="5">
    <location>
        <begin position="1"/>
        <end position="106"/>
    </location>
</feature>
<dbReference type="EMBL" id="BLLK01000047">
    <property type="protein sequence ID" value="GFH53560.1"/>
    <property type="molecule type" value="Genomic_DNA"/>
</dbReference>
<feature type="region of interest" description="Disordered" evidence="5">
    <location>
        <begin position="121"/>
        <end position="144"/>
    </location>
</feature>
<dbReference type="GO" id="GO:0010008">
    <property type="term" value="C:endosome membrane"/>
    <property type="evidence" value="ECO:0007669"/>
    <property type="project" value="TreeGrafter"/>
</dbReference>
<dbReference type="PANTHER" id="PTHR16023:SF0">
    <property type="entry name" value="PROTEIN VAC14 HOMOLOG"/>
    <property type="match status" value="1"/>
</dbReference>
<feature type="compositionally biased region" description="Low complexity" evidence="5">
    <location>
        <begin position="35"/>
        <end position="50"/>
    </location>
</feature>
<evidence type="ECO:0000313" key="9">
    <source>
        <dbReference type="Proteomes" id="UP001054902"/>
    </source>
</evidence>
<sequence>MEQGGGQDVPKTTHVRRSRAERARLEIERRHRSSSRGSDNSNRSSTTSSNAGAPSANRVAAISNATLNPGVLNRNSTSRLSSRSVQSSQSSRSSSTTNSSPMRSRYEKYEKMGVRLNKNKDTTQQHMHSQHSNMSQASTTSNSYHDQQIAMVAAKSQTQQDDNEAMRRKLNVPEHKMQQLPKETMPLPTEAKQSVIQEVVPREQQQTQYQHQVKQQIPQQQQTQYQQHQQQVKQQIPQQQPRVAVSTTRNATPVIDTASTMNKPVNVNKSPTNISPTNAEFHQPNASVLMNQANLESPLSPIVQRALGDRSYEKRKNAALEVEALVKSLAETASTANPANSREHRTIAALIQLLGRDFCPSMNINFRKGGLIGLAAVAIGLLNYEGLKRAYLEHLIRPVLMGFDDPEPRVRYYACESMYNIAKVARESILPYFNMIFEGVASVLADTDDDVREGANLLDRIVKDIVTETESFSVVKFLPLLQNYIRRSNPYHRKLVVGWIIVLDGIPDVCLIDHLPDFLDGLFNMLGDQSLEIREAADSALSNFLKEIRESVVLEFGPIVSILVFQCESKEKLNRLTAISWIWELIHHPNSGGDKLLPFLADVLKAILNNISDGEGDIRKISERSNNDLLFLVRDTKHDFRLDILIDALVTKLSTKDDVPTKVAVLKWINMLLEKRRRDMDTYIEGLMNVLMNLLSDKSDVVVLLTVQVLSRICLSDVFNKGILSKDKLRDEEQFGMVIKQILTLFKQDRRLLESRGSLIVRRFCALLNAKSVYLIMADIISEYDVSDDSFTLEFVATMVQTLNLILLTAPELNNLRKLLESSFAVDSSNDDSSSSTILSRRSPMRPIDRYHAKNEGARVFASLFHCWSNNPVSTFSLCLLAQAYDLAFSLVKKFSELEVTVGFLMQIDKLIHMIESPIFVHVRLQLLDVEAPYHTFLLKSMYGLLMLLPQSDAYHSLNDRLTAVCNLRDNLGIRPNITASPSGVVRNEDSSVHKAGLEALDLLARFDEVTVMHKKARTAIQQQGMLHHAPTKERTNGGNNGVHQPQRQMPLASAGRGKVVRPSTQ</sequence>
<dbReference type="InterPro" id="IPR057546">
    <property type="entry name" value="HEAT_GCN1"/>
</dbReference>
<evidence type="ECO:0000259" key="6">
    <source>
        <dbReference type="Pfam" id="PF11916"/>
    </source>
</evidence>
<keyword evidence="9" id="KW-1185">Reference proteome</keyword>
<evidence type="ECO:0000256" key="1">
    <source>
        <dbReference type="ARBA" id="ARBA00004308"/>
    </source>
</evidence>
<evidence type="ECO:0000256" key="4">
    <source>
        <dbReference type="ARBA" id="ARBA00023136"/>
    </source>
</evidence>
<feature type="domain" description="Vacuolar protein 14 C-terminal Fig4-binding" evidence="6">
    <location>
        <begin position="751"/>
        <end position="965"/>
    </location>
</feature>
<dbReference type="InterPro" id="IPR021841">
    <property type="entry name" value="VAC14_Fig4p-bd"/>
</dbReference>
<evidence type="ECO:0000256" key="5">
    <source>
        <dbReference type="SAM" id="MobiDB-lite"/>
    </source>
</evidence>
<feature type="compositionally biased region" description="Low complexity" evidence="5">
    <location>
        <begin position="71"/>
        <end position="100"/>
    </location>
</feature>
<evidence type="ECO:0000256" key="3">
    <source>
        <dbReference type="ARBA" id="ARBA00022737"/>
    </source>
</evidence>
<dbReference type="SUPFAM" id="SSF48371">
    <property type="entry name" value="ARM repeat"/>
    <property type="match status" value="1"/>
</dbReference>
<evidence type="ECO:0008006" key="10">
    <source>
        <dbReference type="Google" id="ProtNLM"/>
    </source>
</evidence>